<comment type="caution">
    <text evidence="2">The sequence shown here is derived from an EMBL/GenBank/DDBJ whole genome shotgun (WGS) entry which is preliminary data.</text>
</comment>
<gene>
    <name evidence="2" type="ORF">HQ43_01900</name>
</gene>
<sequence>MFIILFAGKVKLFILSFRYFSTKLCAFFFNHYMCVYEKPYFSTFPLFALMDIPIKGEFFLLTRYMFFTFDIYPDCYNIMVYFAFLSWIGVF</sequence>
<feature type="transmembrane region" description="Helical" evidence="1">
    <location>
        <begin position="71"/>
        <end position="90"/>
    </location>
</feature>
<dbReference type="EMBL" id="JQZV01000003">
    <property type="protein sequence ID" value="KGN93413.1"/>
    <property type="molecule type" value="Genomic_DNA"/>
</dbReference>
<name>A0ABR4XMR3_9PORP</name>
<reference evidence="2 3" key="1">
    <citation type="submission" date="2014-08" db="EMBL/GenBank/DDBJ databases">
        <title>Porphyromonas canoris strain:OH2762 Genome sequencing.</title>
        <authorList>
            <person name="Wallis C."/>
            <person name="Deusch O."/>
            <person name="O'Flynn C."/>
            <person name="Davis I."/>
            <person name="Jospin G."/>
            <person name="Darling A.E."/>
            <person name="Coil D.A."/>
            <person name="Alexiev A."/>
            <person name="Horsfall A."/>
            <person name="Kirkwood N."/>
            <person name="Harris S."/>
            <person name="Eisen J.A."/>
        </authorList>
    </citation>
    <scope>NUCLEOTIDE SEQUENCE [LARGE SCALE GENOMIC DNA]</scope>
    <source>
        <strain evidence="3">COT-108 OH2762</strain>
    </source>
</reference>
<keyword evidence="1" id="KW-1133">Transmembrane helix</keyword>
<evidence type="ECO:0000313" key="2">
    <source>
        <dbReference type="EMBL" id="KGN93413.1"/>
    </source>
</evidence>
<keyword evidence="3" id="KW-1185">Reference proteome</keyword>
<proteinExistence type="predicted"/>
<evidence type="ECO:0000256" key="1">
    <source>
        <dbReference type="SAM" id="Phobius"/>
    </source>
</evidence>
<protein>
    <submittedName>
        <fullName evidence="2">Uncharacterized protein</fullName>
    </submittedName>
</protein>
<dbReference type="Proteomes" id="UP000030101">
    <property type="component" value="Unassembled WGS sequence"/>
</dbReference>
<keyword evidence="1" id="KW-0812">Transmembrane</keyword>
<evidence type="ECO:0000313" key="3">
    <source>
        <dbReference type="Proteomes" id="UP000030101"/>
    </source>
</evidence>
<organism evidence="2 3">
    <name type="scientific">Porphyromonas canoris</name>
    <dbReference type="NCBI Taxonomy" id="36875"/>
    <lineage>
        <taxon>Bacteria</taxon>
        <taxon>Pseudomonadati</taxon>
        <taxon>Bacteroidota</taxon>
        <taxon>Bacteroidia</taxon>
        <taxon>Bacteroidales</taxon>
        <taxon>Porphyromonadaceae</taxon>
        <taxon>Porphyromonas</taxon>
    </lineage>
</organism>
<accession>A0ABR4XMR3</accession>
<keyword evidence="1" id="KW-0472">Membrane</keyword>
<feature type="transmembrane region" description="Helical" evidence="1">
    <location>
        <begin position="12"/>
        <end position="33"/>
    </location>
</feature>